<gene>
    <name evidence="5" type="ORF">QC818_10750</name>
</gene>
<keyword evidence="6" id="KW-1185">Reference proteome</keyword>
<dbReference type="PRINTS" id="PR00038">
    <property type="entry name" value="HTHLUXR"/>
</dbReference>
<dbReference type="InterPro" id="IPR016032">
    <property type="entry name" value="Sig_transdc_resp-reg_C-effctor"/>
</dbReference>
<name>A0ABU1G2T8_9GAMM</name>
<dbReference type="SUPFAM" id="SSF46894">
    <property type="entry name" value="C-terminal effector domain of the bipartite response regulators"/>
    <property type="match status" value="1"/>
</dbReference>
<dbReference type="PANTHER" id="PTHR44688:SF16">
    <property type="entry name" value="DNA-BINDING TRANSCRIPTIONAL ACTIVATOR DEVR_DOSR"/>
    <property type="match status" value="1"/>
</dbReference>
<dbReference type="Gene3D" id="1.10.10.10">
    <property type="entry name" value="Winged helix-like DNA-binding domain superfamily/Winged helix DNA-binding domain"/>
    <property type="match status" value="1"/>
</dbReference>
<evidence type="ECO:0000259" key="4">
    <source>
        <dbReference type="PROSITE" id="PS50043"/>
    </source>
</evidence>
<sequence>MQLTFRTWRATANPDRTRGELAPREAQHLMALASGLSAKEIAREFGIQPATVKHSLARIYGRLGVHRGTAAVAEAIRRGWIAPLVLALLVADLSGQAVQRVQRPVRTRQQVTATSRVSRRDLGSVYA</sequence>
<keyword evidence="2" id="KW-0238">DNA-binding</keyword>
<dbReference type="PROSITE" id="PS00622">
    <property type="entry name" value="HTH_LUXR_1"/>
    <property type="match status" value="1"/>
</dbReference>
<dbReference type="SMART" id="SM00421">
    <property type="entry name" value="HTH_LUXR"/>
    <property type="match status" value="1"/>
</dbReference>
<dbReference type="PANTHER" id="PTHR44688">
    <property type="entry name" value="DNA-BINDING TRANSCRIPTIONAL ACTIVATOR DEVR_DOSR"/>
    <property type="match status" value="1"/>
</dbReference>
<dbReference type="Proteomes" id="UP001264519">
    <property type="component" value="Unassembled WGS sequence"/>
</dbReference>
<protein>
    <submittedName>
        <fullName evidence="5">LuxR C-terminal-related transcriptional regulator</fullName>
    </submittedName>
</protein>
<keyword evidence="3" id="KW-0804">Transcription</keyword>
<reference evidence="5 6" key="1">
    <citation type="submission" date="2023-04" db="EMBL/GenBank/DDBJ databases">
        <title>A long-awaited taxogenomic arrangement of the family Halomonadaceae.</title>
        <authorList>
            <person name="De La Haba R."/>
            <person name="Chuvochina M."/>
            <person name="Wittouck S."/>
            <person name="Arahal D.R."/>
            <person name="Sanchez-Porro C."/>
            <person name="Hugenholtz P."/>
            <person name="Ventosa A."/>
        </authorList>
    </citation>
    <scope>NUCLEOTIDE SEQUENCE [LARGE SCALE GENOMIC DNA]</scope>
    <source>
        <strain evidence="5 6">DSM 23530</strain>
    </source>
</reference>
<evidence type="ECO:0000256" key="1">
    <source>
        <dbReference type="ARBA" id="ARBA00023015"/>
    </source>
</evidence>
<proteinExistence type="predicted"/>
<evidence type="ECO:0000313" key="5">
    <source>
        <dbReference type="EMBL" id="MDR5867269.1"/>
    </source>
</evidence>
<dbReference type="InterPro" id="IPR036388">
    <property type="entry name" value="WH-like_DNA-bd_sf"/>
</dbReference>
<evidence type="ECO:0000256" key="2">
    <source>
        <dbReference type="ARBA" id="ARBA00023125"/>
    </source>
</evidence>
<dbReference type="RefSeq" id="WP_309652862.1">
    <property type="nucleotide sequence ID" value="NZ_JARWAK010000008.1"/>
</dbReference>
<keyword evidence="1" id="KW-0805">Transcription regulation</keyword>
<dbReference type="InterPro" id="IPR000792">
    <property type="entry name" value="Tscrpt_reg_LuxR_C"/>
</dbReference>
<feature type="domain" description="HTH luxR-type" evidence="4">
    <location>
        <begin position="14"/>
        <end position="79"/>
    </location>
</feature>
<dbReference type="EMBL" id="JARWAK010000008">
    <property type="protein sequence ID" value="MDR5867269.1"/>
    <property type="molecule type" value="Genomic_DNA"/>
</dbReference>
<accession>A0ABU1G2T8</accession>
<dbReference type="CDD" id="cd06170">
    <property type="entry name" value="LuxR_C_like"/>
    <property type="match status" value="1"/>
</dbReference>
<evidence type="ECO:0000313" key="6">
    <source>
        <dbReference type="Proteomes" id="UP001264519"/>
    </source>
</evidence>
<organism evidence="5 6">
    <name type="scientific">Halomonas koreensis</name>
    <dbReference type="NCBI Taxonomy" id="245385"/>
    <lineage>
        <taxon>Bacteria</taxon>
        <taxon>Pseudomonadati</taxon>
        <taxon>Pseudomonadota</taxon>
        <taxon>Gammaproteobacteria</taxon>
        <taxon>Oceanospirillales</taxon>
        <taxon>Halomonadaceae</taxon>
        <taxon>Halomonas</taxon>
    </lineage>
</organism>
<evidence type="ECO:0000256" key="3">
    <source>
        <dbReference type="ARBA" id="ARBA00023163"/>
    </source>
</evidence>
<dbReference type="PROSITE" id="PS50043">
    <property type="entry name" value="HTH_LUXR_2"/>
    <property type="match status" value="1"/>
</dbReference>
<comment type="caution">
    <text evidence="5">The sequence shown here is derived from an EMBL/GenBank/DDBJ whole genome shotgun (WGS) entry which is preliminary data.</text>
</comment>
<dbReference type="Pfam" id="PF00196">
    <property type="entry name" value="GerE"/>
    <property type="match status" value="1"/>
</dbReference>